<dbReference type="Pfam" id="PF00072">
    <property type="entry name" value="Response_reg"/>
    <property type="match status" value="1"/>
</dbReference>
<dbReference type="InterPro" id="IPR000792">
    <property type="entry name" value="Tscrpt_reg_LuxR_C"/>
</dbReference>
<keyword evidence="1 5" id="KW-0597">Phosphoprotein</keyword>
<dbReference type="InterPro" id="IPR058245">
    <property type="entry name" value="NreC/VraR/RcsB-like_REC"/>
</dbReference>
<dbReference type="AlphaFoldDB" id="A0A3A3FY26"/>
<evidence type="ECO:0000256" key="5">
    <source>
        <dbReference type="PROSITE-ProRule" id="PRU00169"/>
    </source>
</evidence>
<dbReference type="OrthoDB" id="9780593at2"/>
<dbReference type="SUPFAM" id="SSF46894">
    <property type="entry name" value="C-terminal effector domain of the bipartite response regulators"/>
    <property type="match status" value="1"/>
</dbReference>
<feature type="domain" description="Response regulatory" evidence="7">
    <location>
        <begin position="3"/>
        <end position="119"/>
    </location>
</feature>
<proteinExistence type="predicted"/>
<dbReference type="GO" id="GO:0003677">
    <property type="term" value="F:DNA binding"/>
    <property type="evidence" value="ECO:0007669"/>
    <property type="project" value="UniProtKB-KW"/>
</dbReference>
<dbReference type="PROSITE" id="PS50110">
    <property type="entry name" value="RESPONSE_REGULATORY"/>
    <property type="match status" value="1"/>
</dbReference>
<name>A0A3A3FY26_9BURK</name>
<dbReference type="SMART" id="SM00421">
    <property type="entry name" value="HTH_LUXR"/>
    <property type="match status" value="1"/>
</dbReference>
<evidence type="ECO:0000256" key="4">
    <source>
        <dbReference type="ARBA" id="ARBA00023163"/>
    </source>
</evidence>
<dbReference type="EMBL" id="QYUQ01000002">
    <property type="protein sequence ID" value="RJG00265.1"/>
    <property type="molecule type" value="Genomic_DNA"/>
</dbReference>
<feature type="modified residue" description="4-aspartylphosphate" evidence="5">
    <location>
        <position position="54"/>
    </location>
</feature>
<dbReference type="SUPFAM" id="SSF52172">
    <property type="entry name" value="CheY-like"/>
    <property type="match status" value="1"/>
</dbReference>
<protein>
    <submittedName>
        <fullName evidence="8">DNA-binding response regulator</fullName>
    </submittedName>
</protein>
<keyword evidence="9" id="KW-1185">Reference proteome</keyword>
<reference evidence="9" key="1">
    <citation type="submission" date="2018-09" db="EMBL/GenBank/DDBJ databases">
        <authorList>
            <person name="Zhu H."/>
        </authorList>
    </citation>
    <scope>NUCLEOTIDE SEQUENCE [LARGE SCALE GENOMIC DNA]</scope>
    <source>
        <strain evidence="9">K1S02-23</strain>
    </source>
</reference>
<dbReference type="Gene3D" id="3.40.50.2300">
    <property type="match status" value="1"/>
</dbReference>
<dbReference type="PANTHER" id="PTHR43214:SF41">
    <property type="entry name" value="NITRATE_NITRITE RESPONSE REGULATOR PROTEIN NARP"/>
    <property type="match status" value="1"/>
</dbReference>
<evidence type="ECO:0000256" key="1">
    <source>
        <dbReference type="ARBA" id="ARBA00022553"/>
    </source>
</evidence>
<dbReference type="PRINTS" id="PR00038">
    <property type="entry name" value="HTHLUXR"/>
</dbReference>
<dbReference type="PROSITE" id="PS50043">
    <property type="entry name" value="HTH_LUXR_2"/>
    <property type="match status" value="1"/>
</dbReference>
<dbReference type="InterPro" id="IPR039420">
    <property type="entry name" value="WalR-like"/>
</dbReference>
<evidence type="ECO:0000313" key="8">
    <source>
        <dbReference type="EMBL" id="RJG00265.1"/>
    </source>
</evidence>
<evidence type="ECO:0000259" key="6">
    <source>
        <dbReference type="PROSITE" id="PS50043"/>
    </source>
</evidence>
<sequence>MIKVLIADDHKIFRAGVKRLIEESPDIEVAGEACDGFDAMAKLRQQDWDVVLLDINMPNKSGLDIVRQMKQEKPRLPILILSMYPEEQYAVRALKAGAAGYLTKDCESDELIAAIHKVVKGGRYATPSLLEKLLFELDGERDAPKHHALSAREHQIFEQIIQGKSLTEIAEAMAISVKTVSTYRSRVLEKMHMENNAELIHYAIQQGLSD</sequence>
<dbReference type="CDD" id="cd06170">
    <property type="entry name" value="LuxR_C_like"/>
    <property type="match status" value="1"/>
</dbReference>
<organism evidence="8 9">
    <name type="scientific">Noviherbaspirillum sedimenti</name>
    <dbReference type="NCBI Taxonomy" id="2320865"/>
    <lineage>
        <taxon>Bacteria</taxon>
        <taxon>Pseudomonadati</taxon>
        <taxon>Pseudomonadota</taxon>
        <taxon>Betaproteobacteria</taxon>
        <taxon>Burkholderiales</taxon>
        <taxon>Oxalobacteraceae</taxon>
        <taxon>Noviherbaspirillum</taxon>
    </lineage>
</organism>
<evidence type="ECO:0000313" key="9">
    <source>
        <dbReference type="Proteomes" id="UP000266327"/>
    </source>
</evidence>
<comment type="caution">
    <text evidence="8">The sequence shown here is derived from an EMBL/GenBank/DDBJ whole genome shotgun (WGS) entry which is preliminary data.</text>
</comment>
<evidence type="ECO:0000256" key="2">
    <source>
        <dbReference type="ARBA" id="ARBA00023015"/>
    </source>
</evidence>
<dbReference type="InterPro" id="IPR001789">
    <property type="entry name" value="Sig_transdc_resp-reg_receiver"/>
</dbReference>
<dbReference type="Proteomes" id="UP000266327">
    <property type="component" value="Unassembled WGS sequence"/>
</dbReference>
<dbReference type="SMART" id="SM00448">
    <property type="entry name" value="REC"/>
    <property type="match status" value="1"/>
</dbReference>
<dbReference type="CDD" id="cd17535">
    <property type="entry name" value="REC_NarL-like"/>
    <property type="match status" value="1"/>
</dbReference>
<dbReference type="RefSeq" id="WP_119783719.1">
    <property type="nucleotide sequence ID" value="NZ_QYUQ01000002.1"/>
</dbReference>
<evidence type="ECO:0000256" key="3">
    <source>
        <dbReference type="ARBA" id="ARBA00023125"/>
    </source>
</evidence>
<gene>
    <name evidence="8" type="ORF">D3878_00645</name>
</gene>
<dbReference type="Pfam" id="PF00196">
    <property type="entry name" value="GerE"/>
    <property type="match status" value="1"/>
</dbReference>
<keyword evidence="3 8" id="KW-0238">DNA-binding</keyword>
<keyword evidence="4" id="KW-0804">Transcription</keyword>
<keyword evidence="2" id="KW-0805">Transcription regulation</keyword>
<accession>A0A3A3FY26</accession>
<dbReference type="InterPro" id="IPR011006">
    <property type="entry name" value="CheY-like_superfamily"/>
</dbReference>
<dbReference type="GO" id="GO:0006355">
    <property type="term" value="P:regulation of DNA-templated transcription"/>
    <property type="evidence" value="ECO:0007669"/>
    <property type="project" value="InterPro"/>
</dbReference>
<dbReference type="InterPro" id="IPR016032">
    <property type="entry name" value="Sig_transdc_resp-reg_C-effctor"/>
</dbReference>
<evidence type="ECO:0000259" key="7">
    <source>
        <dbReference type="PROSITE" id="PS50110"/>
    </source>
</evidence>
<feature type="domain" description="HTH luxR-type" evidence="6">
    <location>
        <begin position="142"/>
        <end position="207"/>
    </location>
</feature>
<dbReference type="GO" id="GO:0000160">
    <property type="term" value="P:phosphorelay signal transduction system"/>
    <property type="evidence" value="ECO:0007669"/>
    <property type="project" value="InterPro"/>
</dbReference>
<dbReference type="PANTHER" id="PTHR43214">
    <property type="entry name" value="TWO-COMPONENT RESPONSE REGULATOR"/>
    <property type="match status" value="1"/>
</dbReference>